<dbReference type="EMBL" id="CAJVCH010560049">
    <property type="protein sequence ID" value="CAG7831340.1"/>
    <property type="molecule type" value="Genomic_DNA"/>
</dbReference>
<evidence type="ECO:0000256" key="1">
    <source>
        <dbReference type="SAM" id="SignalP"/>
    </source>
</evidence>
<gene>
    <name evidence="2" type="ORF">AFUS01_LOCUS41088</name>
</gene>
<name>A0A8J2LCE6_9HEXA</name>
<feature type="chain" id="PRO_5035179551" evidence="1">
    <location>
        <begin position="26"/>
        <end position="158"/>
    </location>
</feature>
<evidence type="ECO:0000313" key="3">
    <source>
        <dbReference type="Proteomes" id="UP000708208"/>
    </source>
</evidence>
<sequence length="158" mass="17491">MEGIGKVVLLLLATLSFSCNTTCNSQCSYLQCLRTGSTLWANGEVCNNKNTILVRSGTPFCLGTALRSRNSFTDWTATSRVTIENVTFPNTYSVKPFASPKIHADSAGKPDTCYTYREYPLVETEIPGALMRLKWTDNIISSTGSDFTHTHECYIQVL</sequence>
<keyword evidence="3" id="KW-1185">Reference proteome</keyword>
<dbReference type="Proteomes" id="UP000708208">
    <property type="component" value="Unassembled WGS sequence"/>
</dbReference>
<comment type="caution">
    <text evidence="2">The sequence shown here is derived from an EMBL/GenBank/DDBJ whole genome shotgun (WGS) entry which is preliminary data.</text>
</comment>
<evidence type="ECO:0000313" key="2">
    <source>
        <dbReference type="EMBL" id="CAG7831340.1"/>
    </source>
</evidence>
<accession>A0A8J2LCE6</accession>
<reference evidence="2" key="1">
    <citation type="submission" date="2021-06" db="EMBL/GenBank/DDBJ databases">
        <authorList>
            <person name="Hodson N. C."/>
            <person name="Mongue J. A."/>
            <person name="Jaron S. K."/>
        </authorList>
    </citation>
    <scope>NUCLEOTIDE SEQUENCE</scope>
</reference>
<keyword evidence="1" id="KW-0732">Signal</keyword>
<dbReference type="AlphaFoldDB" id="A0A8J2LCE6"/>
<organism evidence="2 3">
    <name type="scientific">Allacma fusca</name>
    <dbReference type="NCBI Taxonomy" id="39272"/>
    <lineage>
        <taxon>Eukaryota</taxon>
        <taxon>Metazoa</taxon>
        <taxon>Ecdysozoa</taxon>
        <taxon>Arthropoda</taxon>
        <taxon>Hexapoda</taxon>
        <taxon>Collembola</taxon>
        <taxon>Symphypleona</taxon>
        <taxon>Sminthuridae</taxon>
        <taxon>Allacma</taxon>
    </lineage>
</organism>
<proteinExistence type="predicted"/>
<feature type="signal peptide" evidence="1">
    <location>
        <begin position="1"/>
        <end position="25"/>
    </location>
</feature>
<dbReference type="PROSITE" id="PS51257">
    <property type="entry name" value="PROKAR_LIPOPROTEIN"/>
    <property type="match status" value="1"/>
</dbReference>
<protein>
    <submittedName>
        <fullName evidence="2">Uncharacterized protein</fullName>
    </submittedName>
</protein>